<dbReference type="RefSeq" id="WP_262400110.1">
    <property type="nucleotide sequence ID" value="NZ_JACRTB010000013.1"/>
</dbReference>
<dbReference type="CDD" id="cd00165">
    <property type="entry name" value="S4"/>
    <property type="match status" value="1"/>
</dbReference>
<dbReference type="SMART" id="SM00363">
    <property type="entry name" value="S4"/>
    <property type="match status" value="1"/>
</dbReference>
<evidence type="ECO:0000256" key="1">
    <source>
        <dbReference type="ARBA" id="ARBA00000073"/>
    </source>
</evidence>
<dbReference type="Gene3D" id="3.30.2350.10">
    <property type="entry name" value="Pseudouridine synthase"/>
    <property type="match status" value="1"/>
</dbReference>
<evidence type="ECO:0000256" key="2">
    <source>
        <dbReference type="ARBA" id="ARBA00010876"/>
    </source>
</evidence>
<dbReference type="InterPro" id="IPR050188">
    <property type="entry name" value="RluA_PseudoU_synthase"/>
</dbReference>
<proteinExistence type="inferred from homology"/>
<dbReference type="InterPro" id="IPR006145">
    <property type="entry name" value="PsdUridine_synth_RsuA/RluA"/>
</dbReference>
<dbReference type="InterPro" id="IPR036986">
    <property type="entry name" value="S4_RNA-bd_sf"/>
</dbReference>
<evidence type="ECO:0000313" key="8">
    <source>
        <dbReference type="EMBL" id="MBC8576603.1"/>
    </source>
</evidence>
<feature type="domain" description="RNA-binding S4" evidence="7">
    <location>
        <begin position="13"/>
        <end position="74"/>
    </location>
</feature>
<keyword evidence="3" id="KW-0413">Isomerase</keyword>
<evidence type="ECO:0000256" key="4">
    <source>
        <dbReference type="ARBA" id="ARBA00031870"/>
    </source>
</evidence>
<evidence type="ECO:0000256" key="6">
    <source>
        <dbReference type="PROSITE-ProRule" id="PRU00182"/>
    </source>
</evidence>
<dbReference type="CDD" id="cd02869">
    <property type="entry name" value="PseudoU_synth_RluA_like"/>
    <property type="match status" value="1"/>
</dbReference>
<dbReference type="SUPFAM" id="SSF55120">
    <property type="entry name" value="Pseudouridine synthase"/>
    <property type="match status" value="1"/>
</dbReference>
<sequence length="319" mass="36274">MKAFPINQNDAGQRLDRFVKKVAPSLPGGLLQRYIRIKRIKVNGKRAENNTILSPGDLVELYINDEFFPPEETSPLAFLAAKRELNIVYEDENLLLADKEPGLVVHEDESGERDTLIGRIQRYLYEKGEYDPAAENSFSPALCNRIDRNTGGIVIAAKNAATLRVVNELIRERLIEKYYLCVVFGHPVPKEATLKNFLLKDEREKLVSVFDQPRPGARTAMTKYRVAAENDRFSLLEVELLTGRTHQIRAQMAYAGYPLLGDTKYGTAALNRGTGWRFQALYAYRIRFNAGERAEHLSYLNGRAFQVKQVPFTDIFPAF</sequence>
<dbReference type="InterPro" id="IPR020103">
    <property type="entry name" value="PsdUridine_synth_cat_dom_sf"/>
</dbReference>
<dbReference type="InterPro" id="IPR002942">
    <property type="entry name" value="S4_RNA-bd"/>
</dbReference>
<evidence type="ECO:0000313" key="9">
    <source>
        <dbReference type="Proteomes" id="UP000658131"/>
    </source>
</evidence>
<dbReference type="Pfam" id="PF00849">
    <property type="entry name" value="PseudoU_synth_2"/>
    <property type="match status" value="1"/>
</dbReference>
<comment type="similarity">
    <text evidence="2">Belongs to the pseudouridine synthase RluA family.</text>
</comment>
<dbReference type="EMBL" id="JACRTB010000013">
    <property type="protein sequence ID" value="MBC8576603.1"/>
    <property type="molecule type" value="Genomic_DNA"/>
</dbReference>
<dbReference type="PANTHER" id="PTHR21600">
    <property type="entry name" value="MITOCHONDRIAL RNA PSEUDOURIDINE SYNTHASE"/>
    <property type="match status" value="1"/>
</dbReference>
<dbReference type="Proteomes" id="UP000658131">
    <property type="component" value="Unassembled WGS sequence"/>
</dbReference>
<name>A0ABR7NJL8_9FIRM</name>
<organism evidence="8 9">
    <name type="scientific">Yanshouia hominis</name>
    <dbReference type="NCBI Taxonomy" id="2763673"/>
    <lineage>
        <taxon>Bacteria</taxon>
        <taxon>Bacillati</taxon>
        <taxon>Bacillota</taxon>
        <taxon>Clostridia</taxon>
        <taxon>Eubacteriales</taxon>
        <taxon>Oscillospiraceae</taxon>
        <taxon>Yanshouia</taxon>
    </lineage>
</organism>
<protein>
    <recommendedName>
        <fullName evidence="4">RNA pseudouridylate synthase</fullName>
    </recommendedName>
    <alternativeName>
        <fullName evidence="5">RNA-uridine isomerase</fullName>
    </alternativeName>
</protein>
<evidence type="ECO:0000259" key="7">
    <source>
        <dbReference type="SMART" id="SM00363"/>
    </source>
</evidence>
<comment type="catalytic activity">
    <reaction evidence="1">
        <text>a uridine in RNA = a pseudouridine in RNA</text>
        <dbReference type="Rhea" id="RHEA:48348"/>
        <dbReference type="Rhea" id="RHEA-COMP:12068"/>
        <dbReference type="Rhea" id="RHEA-COMP:12069"/>
        <dbReference type="ChEBI" id="CHEBI:65314"/>
        <dbReference type="ChEBI" id="CHEBI:65315"/>
    </reaction>
</comment>
<dbReference type="PROSITE" id="PS50889">
    <property type="entry name" value="S4"/>
    <property type="match status" value="1"/>
</dbReference>
<dbReference type="SUPFAM" id="SSF55174">
    <property type="entry name" value="Alpha-L RNA-binding motif"/>
    <property type="match status" value="1"/>
</dbReference>
<evidence type="ECO:0000256" key="3">
    <source>
        <dbReference type="ARBA" id="ARBA00023235"/>
    </source>
</evidence>
<accession>A0ABR7NJL8</accession>
<keyword evidence="6" id="KW-0694">RNA-binding</keyword>
<dbReference type="Gene3D" id="3.10.290.10">
    <property type="entry name" value="RNA-binding S4 domain"/>
    <property type="match status" value="1"/>
</dbReference>
<keyword evidence="9" id="KW-1185">Reference proteome</keyword>
<evidence type="ECO:0000256" key="5">
    <source>
        <dbReference type="ARBA" id="ARBA00033164"/>
    </source>
</evidence>
<reference evidence="8 9" key="1">
    <citation type="submission" date="2020-08" db="EMBL/GenBank/DDBJ databases">
        <title>Genome public.</title>
        <authorList>
            <person name="Liu C."/>
            <person name="Sun Q."/>
        </authorList>
    </citation>
    <scope>NUCLEOTIDE SEQUENCE [LARGE SCALE GENOMIC DNA]</scope>
    <source>
        <strain evidence="8 9">BX1</strain>
    </source>
</reference>
<comment type="caution">
    <text evidence="8">The sequence shown here is derived from an EMBL/GenBank/DDBJ whole genome shotgun (WGS) entry which is preliminary data.</text>
</comment>
<gene>
    <name evidence="8" type="ORF">H8717_09330</name>
</gene>